<accession>F2DTT3</accession>
<reference evidence="4" key="4">
    <citation type="submission" date="2022-01" db="UniProtKB">
        <authorList>
            <consortium name="EnsemblPlants"/>
        </authorList>
    </citation>
    <scope>IDENTIFICATION</scope>
    <source>
        <strain evidence="4">subsp. vulgare</strain>
    </source>
</reference>
<reference evidence="3" key="1">
    <citation type="journal article" date="2011" name="Plant Physiol.">
        <title>Comprehensive sequence analysis of 24,783 barley full-length cDNAs derived from 12 clone libraries.</title>
        <authorList>
            <person name="Matsumoto T."/>
            <person name="Tanaka T."/>
            <person name="Sakai H."/>
            <person name="Amano N."/>
            <person name="Kanamori H."/>
            <person name="Kurita K."/>
            <person name="Kikuta A."/>
            <person name="Kamiya K."/>
            <person name="Yamamoto M."/>
            <person name="Ikawa H."/>
            <person name="Fujii N."/>
            <person name="Hori K."/>
            <person name="Itoh T."/>
            <person name="Sato K."/>
        </authorList>
    </citation>
    <scope>NUCLEOTIDE SEQUENCE</scope>
    <source>
        <tissue evidence="3">Shoot and root</tissue>
    </source>
</reference>
<feature type="region of interest" description="Disordered" evidence="1">
    <location>
        <begin position="65"/>
        <end position="160"/>
    </location>
</feature>
<dbReference type="Pfam" id="PF25054">
    <property type="entry name" value="PHD_pln"/>
    <property type="match status" value="1"/>
</dbReference>
<reference evidence="4" key="3">
    <citation type="submission" date="2020-10" db="EMBL/GenBank/DDBJ databases">
        <authorList>
            <person name="Scholz U."/>
            <person name="Mascher M."/>
            <person name="Fiebig A."/>
        </authorList>
    </citation>
    <scope>NUCLEOTIDE SEQUENCE [LARGE SCALE GENOMIC DNA]</scope>
    <source>
        <strain evidence="4">cv. Morex</strain>
    </source>
</reference>
<dbReference type="EMBL" id="AK367301">
    <property type="protein sequence ID" value="BAJ98504.1"/>
    <property type="molecule type" value="mRNA"/>
</dbReference>
<dbReference type="Gramene" id="HORVU.MOREX.r2.2HG0142180.1">
    <property type="protein sequence ID" value="HORVU.MOREX.r2.2HG0142180.1"/>
    <property type="gene ID" value="HORVU.MOREX.r2.2HG0142180"/>
</dbReference>
<protein>
    <submittedName>
        <fullName evidence="3">Predicted protein</fullName>
    </submittedName>
</protein>
<dbReference type="EnsemblPlants" id="HORVU.MOREX.r3.2HG0172080.1">
    <property type="protein sequence ID" value="HORVU.MOREX.r3.2HG0172080.1"/>
    <property type="gene ID" value="HORVU.MOREX.r3.2HG0172080"/>
</dbReference>
<name>F2DTT3_HORVV</name>
<dbReference type="PaxDb" id="4513-MLOC_53441.2"/>
<dbReference type="Gramene" id="HORVU.MOREX.r3.2HG0172080.1">
    <property type="protein sequence ID" value="HORVU.MOREX.r3.2HG0172080.1"/>
    <property type="gene ID" value="HORVU.MOREX.r3.2HG0172080"/>
</dbReference>
<dbReference type="GeneID" id="123430348"/>
<dbReference type="PANTHER" id="PTHR33779">
    <property type="entry name" value="EXPRESSED PROTEIN"/>
    <property type="match status" value="1"/>
</dbReference>
<organism evidence="3">
    <name type="scientific">Hordeum vulgare subsp. vulgare</name>
    <name type="common">Domesticated barley</name>
    <dbReference type="NCBI Taxonomy" id="112509"/>
    <lineage>
        <taxon>Eukaryota</taxon>
        <taxon>Viridiplantae</taxon>
        <taxon>Streptophyta</taxon>
        <taxon>Embryophyta</taxon>
        <taxon>Tracheophyta</taxon>
        <taxon>Spermatophyta</taxon>
        <taxon>Magnoliopsida</taxon>
        <taxon>Liliopsida</taxon>
        <taxon>Poales</taxon>
        <taxon>Poaceae</taxon>
        <taxon>BOP clade</taxon>
        <taxon>Pooideae</taxon>
        <taxon>Triticodae</taxon>
        <taxon>Triticeae</taxon>
        <taxon>Hordeinae</taxon>
        <taxon>Hordeum</taxon>
    </lineage>
</organism>
<dbReference type="Proteomes" id="UP000011116">
    <property type="component" value="Chromosome 2H"/>
</dbReference>
<evidence type="ECO:0000313" key="5">
    <source>
        <dbReference type="Proteomes" id="UP000011116"/>
    </source>
</evidence>
<dbReference type="HOGENOM" id="CLU_088403_0_0_1"/>
<dbReference type="InterPro" id="IPR056874">
    <property type="entry name" value="PHD_dom_pln"/>
</dbReference>
<dbReference type="OMA" id="CKCCRAR"/>
<dbReference type="STRING" id="112509.F2DTT3"/>
<dbReference type="OrthoDB" id="1935489at2759"/>
<dbReference type="ExpressionAtlas" id="F2DTT3">
    <property type="expression patterns" value="baseline and differential"/>
</dbReference>
<evidence type="ECO:0000313" key="4">
    <source>
        <dbReference type="EnsemblPlants" id="HORVU.MOREX.r3.2HG0172080.1"/>
    </source>
</evidence>
<proteinExistence type="evidence at transcript level"/>
<gene>
    <name evidence="4" type="primary">LOC123430348</name>
</gene>
<dbReference type="PANTHER" id="PTHR33779:SF14">
    <property type="entry name" value="OS02G0568600 PROTEIN"/>
    <property type="match status" value="1"/>
</dbReference>
<feature type="domain" description="PHD-type zinc finger plants" evidence="2">
    <location>
        <begin position="15"/>
        <end position="57"/>
    </location>
</feature>
<reference evidence="5" key="2">
    <citation type="journal article" date="2012" name="Nature">
        <title>A physical, genetic and functional sequence assembly of the barley genome.</title>
        <authorList>
            <consortium name="The International Barley Genome Sequencing Consortium"/>
            <person name="Mayer K.F."/>
            <person name="Waugh R."/>
            <person name="Brown J.W."/>
            <person name="Schulman A."/>
            <person name="Langridge P."/>
            <person name="Platzer M."/>
            <person name="Fincher G.B."/>
            <person name="Muehlbauer G.J."/>
            <person name="Sato K."/>
            <person name="Close T.J."/>
            <person name="Wise R.P."/>
            <person name="Stein N."/>
        </authorList>
    </citation>
    <scope>NUCLEOTIDE SEQUENCE [LARGE SCALE GENOMIC DNA]</scope>
    <source>
        <strain evidence="5">cv. Morex</strain>
    </source>
</reference>
<evidence type="ECO:0000256" key="1">
    <source>
        <dbReference type="SAM" id="MobiDB-lite"/>
    </source>
</evidence>
<dbReference type="eggNOG" id="ENOG502S0CS">
    <property type="taxonomic scope" value="Eukaryota"/>
</dbReference>
<dbReference type="RefSeq" id="XP_044970150.1">
    <property type="nucleotide sequence ID" value="XM_045114215.1"/>
</dbReference>
<dbReference type="AlphaFoldDB" id="F2DTT3"/>
<keyword evidence="5" id="KW-1185">Reference proteome</keyword>
<dbReference type="KEGG" id="hvg:123430348"/>
<evidence type="ECO:0000313" key="3">
    <source>
        <dbReference type="EMBL" id="BAJ98504.1"/>
    </source>
</evidence>
<evidence type="ECO:0000259" key="2">
    <source>
        <dbReference type="Pfam" id="PF25054"/>
    </source>
</evidence>
<sequence>MEPPPSPLGAGAVCCMCGDRGLPHELLRCKLCRVRLQHRYCSELYPRATAYRRCNWCLREPAEAHAQPHAQPVASKKAEKRRMVASTETSTSDEEERRHHNEAGCATATRSRRSPAEVGKPVKKPKVDERPPLPPSPGAGAKGNSGDKKPMQAGKLARPGRVKVRRYKLLAEVISC</sequence>